<evidence type="ECO:0000256" key="2">
    <source>
        <dbReference type="SAM" id="MobiDB-lite"/>
    </source>
</evidence>
<feature type="compositionally biased region" description="Polar residues" evidence="2">
    <location>
        <begin position="201"/>
        <end position="216"/>
    </location>
</feature>
<gene>
    <name evidence="4" type="primary">stam2</name>
</gene>
<dbReference type="AlphaFoldDB" id="A0A6P8GSQ8"/>
<keyword evidence="3" id="KW-1185">Reference proteome</keyword>
<dbReference type="KEGG" id="char:105893394"/>
<organism evidence="3 4">
    <name type="scientific">Clupea harengus</name>
    <name type="common">Atlantic herring</name>
    <dbReference type="NCBI Taxonomy" id="7950"/>
    <lineage>
        <taxon>Eukaryota</taxon>
        <taxon>Metazoa</taxon>
        <taxon>Chordata</taxon>
        <taxon>Craniata</taxon>
        <taxon>Vertebrata</taxon>
        <taxon>Euteleostomi</taxon>
        <taxon>Actinopterygii</taxon>
        <taxon>Neopterygii</taxon>
        <taxon>Teleostei</taxon>
        <taxon>Clupei</taxon>
        <taxon>Clupeiformes</taxon>
        <taxon>Clupeoidei</taxon>
        <taxon>Clupeidae</taxon>
        <taxon>Clupea</taxon>
    </lineage>
</organism>
<dbReference type="RefSeq" id="XP_031440921.1">
    <property type="nucleotide sequence ID" value="XM_031585061.2"/>
</dbReference>
<dbReference type="OrthoDB" id="10068368at2759"/>
<dbReference type="Proteomes" id="UP000515152">
    <property type="component" value="Chromosome 2"/>
</dbReference>
<dbReference type="Gene3D" id="1.20.5.1940">
    <property type="match status" value="1"/>
</dbReference>
<evidence type="ECO:0000256" key="1">
    <source>
        <dbReference type="SAM" id="Coils"/>
    </source>
</evidence>
<sequence length="216" mass="23346">MDKALYLLQNIDPSCKEPDSQELVQLEGACEQMNPLIDEKLEEIDSKHSELSELNVKVLEALELYNQLMNEVPMYSPYSKLQAHQQPHYQPSVPMQGYPGQLPGGYMPAAGPQGPPGGQGYSMGPDQPAPLCSLPPTVSSPTNGQPGPQPQYISSHMNPPPYMNQAPGGPYPPQAGMDLSYQNASHGMPGPSYPLAAPTHPGSQPQQAAFYQQPLL</sequence>
<dbReference type="GO" id="GO:0030139">
    <property type="term" value="C:endocytic vesicle"/>
    <property type="evidence" value="ECO:0007669"/>
    <property type="project" value="TreeGrafter"/>
</dbReference>
<dbReference type="GeneID" id="105893394"/>
<evidence type="ECO:0000313" key="4">
    <source>
        <dbReference type="RefSeq" id="XP_031440921.1"/>
    </source>
</evidence>
<name>A0A6P8GSQ8_CLUHA</name>
<evidence type="ECO:0000313" key="3">
    <source>
        <dbReference type="Proteomes" id="UP000515152"/>
    </source>
</evidence>
<keyword evidence="1" id="KW-0175">Coiled coil</keyword>
<protein>
    <submittedName>
        <fullName evidence="4">Signal transducing adapter molecule 2</fullName>
    </submittedName>
</protein>
<proteinExistence type="predicted"/>
<dbReference type="GO" id="GO:0007165">
    <property type="term" value="P:signal transduction"/>
    <property type="evidence" value="ECO:0007669"/>
    <property type="project" value="TreeGrafter"/>
</dbReference>
<dbReference type="CTD" id="10254"/>
<feature type="coiled-coil region" evidence="1">
    <location>
        <begin position="37"/>
        <end position="71"/>
    </location>
</feature>
<dbReference type="PANTHER" id="PTHR45929:SF1">
    <property type="entry name" value="HEMATOPOIETIC LINEAGE CELL-SPECIFIC PROTEIN-RELATED"/>
    <property type="match status" value="1"/>
</dbReference>
<feature type="compositionally biased region" description="Polar residues" evidence="2">
    <location>
        <begin position="136"/>
        <end position="157"/>
    </location>
</feature>
<accession>A0A6P8GSQ8</accession>
<dbReference type="InterPro" id="IPR050670">
    <property type="entry name" value="STAM"/>
</dbReference>
<dbReference type="PANTHER" id="PTHR45929">
    <property type="entry name" value="JAK PATHWAY SIGNAL TRANSDUCTION ADAPTOR MOLECULE"/>
    <property type="match status" value="1"/>
</dbReference>
<feature type="region of interest" description="Disordered" evidence="2">
    <location>
        <begin position="95"/>
        <end position="216"/>
    </location>
</feature>
<reference evidence="4" key="1">
    <citation type="submission" date="2025-08" db="UniProtKB">
        <authorList>
            <consortium name="RefSeq"/>
        </authorList>
    </citation>
    <scope>IDENTIFICATION</scope>
</reference>